<evidence type="ECO:0000256" key="1">
    <source>
        <dbReference type="SAM" id="MobiDB-lite"/>
    </source>
</evidence>
<feature type="compositionally biased region" description="Low complexity" evidence="1">
    <location>
        <begin position="69"/>
        <end position="91"/>
    </location>
</feature>
<keyword evidence="3" id="KW-0378">Hydrolase</keyword>
<dbReference type="GO" id="GO:0016746">
    <property type="term" value="F:acyltransferase activity"/>
    <property type="evidence" value="ECO:0007669"/>
    <property type="project" value="UniProtKB-KW"/>
</dbReference>
<comment type="caution">
    <text evidence="3">The sequence shown here is derived from an EMBL/GenBank/DDBJ whole genome shotgun (WGS) entry which is preliminary data.</text>
</comment>
<keyword evidence="3" id="KW-0645">Protease</keyword>
<dbReference type="PANTHER" id="PTHR43617">
    <property type="entry name" value="L-AMINO ACID N-ACETYLTRANSFERASE"/>
    <property type="match status" value="1"/>
</dbReference>
<dbReference type="RefSeq" id="WP_083201471.1">
    <property type="nucleotide sequence ID" value="NZ_MAQA01000035.1"/>
</dbReference>
<proteinExistence type="predicted"/>
<evidence type="ECO:0000313" key="4">
    <source>
        <dbReference type="Proteomes" id="UP000093412"/>
    </source>
</evidence>
<keyword evidence="3" id="KW-0808">Transferase</keyword>
<dbReference type="SUPFAM" id="SSF55729">
    <property type="entry name" value="Acyl-CoA N-acyltransferases (Nat)"/>
    <property type="match status" value="1"/>
</dbReference>
<dbReference type="InterPro" id="IPR050276">
    <property type="entry name" value="MshD_Acetyltransferase"/>
</dbReference>
<dbReference type="Gene3D" id="3.40.630.30">
    <property type="match status" value="1"/>
</dbReference>
<dbReference type="CDD" id="cd04301">
    <property type="entry name" value="NAT_SF"/>
    <property type="match status" value="1"/>
</dbReference>
<keyword evidence="3" id="KW-0012">Acyltransferase</keyword>
<feature type="domain" description="N-acetyltransferase" evidence="2">
    <location>
        <begin position="3"/>
        <end position="209"/>
    </location>
</feature>
<gene>
    <name evidence="3" type="primary">paiA</name>
    <name evidence="3" type="ORF">OERS_28270</name>
</gene>
<dbReference type="GO" id="GO:0006508">
    <property type="term" value="P:proteolysis"/>
    <property type="evidence" value="ECO:0007669"/>
    <property type="project" value="UniProtKB-KW"/>
</dbReference>
<sequence>MTTSLRLATPDDAERLAALAAITFPLACPPGSDPAAVAEHIRTQLSPARFVAWAKSADHALLLAEVSVPSTGTGTDTGDSSDGSPDGSSTGRADSASDSRLVGYALLVRGVPDDQDIVAVVGDEPTVELSKIYVHPDSQGTRVASDLMRAALDAAPGLVADRAVWLGTNGENARAQAFYRKHGFAVAGSRTYVVGGESHDDVVMVRPLG</sequence>
<protein>
    <submittedName>
        <fullName evidence="3">Protease synthase and sporulation negative regulatory protein PAI 1</fullName>
        <ecNumber evidence="3">2.3.1.-</ecNumber>
    </submittedName>
</protein>
<organism evidence="3 4">
    <name type="scientific">Oerskovia enterophila</name>
    <dbReference type="NCBI Taxonomy" id="43678"/>
    <lineage>
        <taxon>Bacteria</taxon>
        <taxon>Bacillati</taxon>
        <taxon>Actinomycetota</taxon>
        <taxon>Actinomycetes</taxon>
        <taxon>Micrococcales</taxon>
        <taxon>Cellulomonadaceae</taxon>
        <taxon>Oerskovia</taxon>
    </lineage>
</organism>
<dbReference type="InterPro" id="IPR000182">
    <property type="entry name" value="GNAT_dom"/>
</dbReference>
<dbReference type="Pfam" id="PF00583">
    <property type="entry name" value="Acetyltransf_1"/>
    <property type="match status" value="1"/>
</dbReference>
<evidence type="ECO:0000259" key="2">
    <source>
        <dbReference type="PROSITE" id="PS51186"/>
    </source>
</evidence>
<evidence type="ECO:0000313" key="3">
    <source>
        <dbReference type="EMBL" id="OCI30498.1"/>
    </source>
</evidence>
<dbReference type="Proteomes" id="UP000093412">
    <property type="component" value="Unassembled WGS sequence"/>
</dbReference>
<reference evidence="3 4" key="1">
    <citation type="submission" date="2016-06" db="EMBL/GenBank/DDBJ databases">
        <title>Genome sequence of Oerskovia enterophila DSM 43852.</title>
        <authorList>
            <person name="Poehlein A."/>
            <person name="Jag V."/>
            <person name="Bengelsdorf F.R."/>
            <person name="Daniel R."/>
            <person name="Duerre P."/>
        </authorList>
    </citation>
    <scope>NUCLEOTIDE SEQUENCE [LARGE SCALE GENOMIC DNA]</scope>
    <source>
        <strain evidence="3 4">DSM 43852</strain>
    </source>
</reference>
<dbReference type="EMBL" id="MAQA01000035">
    <property type="protein sequence ID" value="OCI30498.1"/>
    <property type="molecule type" value="Genomic_DNA"/>
</dbReference>
<accession>A0ABX2Y1T6</accession>
<dbReference type="PROSITE" id="PS51186">
    <property type="entry name" value="GNAT"/>
    <property type="match status" value="1"/>
</dbReference>
<dbReference type="EC" id="2.3.1.-" evidence="3"/>
<dbReference type="GO" id="GO:0008233">
    <property type="term" value="F:peptidase activity"/>
    <property type="evidence" value="ECO:0007669"/>
    <property type="project" value="UniProtKB-KW"/>
</dbReference>
<name>A0ABX2Y1T6_9CELL</name>
<feature type="region of interest" description="Disordered" evidence="1">
    <location>
        <begin position="69"/>
        <end position="96"/>
    </location>
</feature>
<dbReference type="InterPro" id="IPR016181">
    <property type="entry name" value="Acyl_CoA_acyltransferase"/>
</dbReference>
<keyword evidence="4" id="KW-1185">Reference proteome</keyword>